<dbReference type="Pfam" id="PF00083">
    <property type="entry name" value="Sugar_tr"/>
    <property type="match status" value="1"/>
</dbReference>
<dbReference type="GO" id="GO:0016020">
    <property type="term" value="C:membrane"/>
    <property type="evidence" value="ECO:0007669"/>
    <property type="project" value="UniProtKB-SubCell"/>
</dbReference>
<evidence type="ECO:0000256" key="8">
    <source>
        <dbReference type="ARBA" id="ARBA00023180"/>
    </source>
</evidence>
<feature type="domain" description="Major facilitator superfamily (MFS) profile" evidence="11">
    <location>
        <begin position="24"/>
        <end position="480"/>
    </location>
</feature>
<dbReference type="GO" id="GO:0005351">
    <property type="term" value="F:carbohydrate:proton symporter activity"/>
    <property type="evidence" value="ECO:0007669"/>
    <property type="project" value="TreeGrafter"/>
</dbReference>
<sequence length="846" mass="92604">MGLLTIVEERPTPPSVYNWRIYVLAAIASCGSCMIGYTSAFIGTTVGLDSFKSEFGLDKMSKSETNLISENIVSLFVAGAFFGALFTYCLSHFIGRKHCLAIGAATFSLGAGLNCGADSSRGLGILYAGRVLTGLGTGVASNIIPIYISELSPPAIRGRLVGLYELGWQIGGLVGFWINYGIEQHMAPSRTQWIIPFAVQLIPSGLLLIGSLWIRDSPRWLFLKNHRDEAIKNLCWIRQLEPTDMYITEEIAAIDKIYEMQKSTVGFGFWQPFKALGARPNLQWRLFLGCMLFFWQNGSGINAINYYSPTIFSSIGIESNTVNMMTGIFGVVKAIMTFVWLLFLVDQLGRRKLLLIGAVTGSVCMWVIGAYVCVVEPTKNPQDHLTGSGIAAIVFFYLWTAVYTPTWNGTPWVINSEFFDPNFRSLAGGATTASNWLFNFLVSRFTEQMFAAMGYGVYFFFASLSFLAFFFAFFLIPETSGVPLEKVDRLFEIKPVWRANATLMAQLREEEAQFRLDTKYHSRHQEQGGQSKAEEVDHEGVVRRVTQATAGVSVLSSANGVKLSHGVWTTGGYKSVPGQAVAPGALAEDRVEELVLVLEETVRVLKDVVPALEVEPDREDVLTLLRLERELAEEALERVLGDTVLGVKLDLLLGLTVGSVLSLLVPDLVLFAIVDGEILIVLLTNGGPNIYLLKVNPDRSAVDGPVELVTGSILLTEVVGALEDTGSMTLCVELPDRIVTLVVSLDVTLIVDVVRTERELAPLEPPEAEPDDALDAPEAERDEILDAAEAPTDETLDAADADRDDAPSLLLDAADCAEATAATMLSKSTSNCILNYGLDQRMLIQR</sequence>
<accession>A0A9P9WMM7</accession>
<evidence type="ECO:0000256" key="10">
    <source>
        <dbReference type="SAM" id="Phobius"/>
    </source>
</evidence>
<name>A0A9P9WMM7_9PEZI</name>
<dbReference type="AlphaFoldDB" id="A0A9P9WMM7"/>
<keyword evidence="4 10" id="KW-0812">Transmembrane</keyword>
<evidence type="ECO:0000256" key="6">
    <source>
        <dbReference type="ARBA" id="ARBA00022989"/>
    </source>
</evidence>
<keyword evidence="5" id="KW-0672">Quinate metabolism</keyword>
<comment type="similarity">
    <text evidence="2">Belongs to the major facilitator superfamily. Sugar transporter (TC 2.A.1.1) family.</text>
</comment>
<evidence type="ECO:0000256" key="4">
    <source>
        <dbReference type="ARBA" id="ARBA00022692"/>
    </source>
</evidence>
<evidence type="ECO:0000259" key="11">
    <source>
        <dbReference type="PROSITE" id="PS50850"/>
    </source>
</evidence>
<dbReference type="PANTHER" id="PTHR48022:SF34">
    <property type="entry name" value="MAJOR FACILITATOR SUPERFAMILY (MFS) PROFILE DOMAIN-CONTAINING PROTEIN-RELATED"/>
    <property type="match status" value="1"/>
</dbReference>
<feature type="transmembrane region" description="Helical" evidence="10">
    <location>
        <begin position="125"/>
        <end position="148"/>
    </location>
</feature>
<keyword evidence="3" id="KW-0813">Transport</keyword>
<evidence type="ECO:0000256" key="1">
    <source>
        <dbReference type="ARBA" id="ARBA00004141"/>
    </source>
</evidence>
<evidence type="ECO:0000256" key="9">
    <source>
        <dbReference type="ARBA" id="ARBA00043213"/>
    </source>
</evidence>
<evidence type="ECO:0000256" key="2">
    <source>
        <dbReference type="ARBA" id="ARBA00010992"/>
    </source>
</evidence>
<keyword evidence="6 10" id="KW-1133">Transmembrane helix</keyword>
<keyword evidence="7 10" id="KW-0472">Membrane</keyword>
<dbReference type="InterPro" id="IPR005828">
    <property type="entry name" value="MFS_sugar_transport-like"/>
</dbReference>
<feature type="transmembrane region" description="Helical" evidence="10">
    <location>
        <begin position="160"/>
        <end position="182"/>
    </location>
</feature>
<feature type="transmembrane region" description="Helical" evidence="10">
    <location>
        <begin position="21"/>
        <end position="48"/>
    </location>
</feature>
<dbReference type="InterPro" id="IPR036259">
    <property type="entry name" value="MFS_trans_sf"/>
</dbReference>
<feature type="transmembrane region" description="Helical" evidence="10">
    <location>
        <begin position="385"/>
        <end position="403"/>
    </location>
</feature>
<protein>
    <recommendedName>
        <fullName evidence="9">Quinate transporter</fullName>
    </recommendedName>
</protein>
<evidence type="ECO:0000256" key="7">
    <source>
        <dbReference type="ARBA" id="ARBA00023136"/>
    </source>
</evidence>
<feature type="transmembrane region" description="Helical" evidence="10">
    <location>
        <begin position="68"/>
        <end position="88"/>
    </location>
</feature>
<feature type="transmembrane region" description="Helical" evidence="10">
    <location>
        <begin position="322"/>
        <end position="343"/>
    </location>
</feature>
<evidence type="ECO:0000256" key="5">
    <source>
        <dbReference type="ARBA" id="ARBA00022911"/>
    </source>
</evidence>
<dbReference type="PROSITE" id="PS50850">
    <property type="entry name" value="MFS"/>
    <property type="match status" value="1"/>
</dbReference>
<gene>
    <name evidence="12" type="ORF">JX265_005632</name>
</gene>
<dbReference type="PRINTS" id="PR00171">
    <property type="entry name" value="SUGRTRNSPORT"/>
</dbReference>
<feature type="transmembrane region" description="Helical" evidence="10">
    <location>
        <begin position="100"/>
        <end position="119"/>
    </location>
</feature>
<dbReference type="NCBIfam" id="TIGR00879">
    <property type="entry name" value="SP"/>
    <property type="match status" value="1"/>
</dbReference>
<feature type="transmembrane region" description="Helical" evidence="10">
    <location>
        <begin position="355"/>
        <end position="373"/>
    </location>
</feature>
<organism evidence="12 13">
    <name type="scientific">Neoarthrinium moseri</name>
    <dbReference type="NCBI Taxonomy" id="1658444"/>
    <lineage>
        <taxon>Eukaryota</taxon>
        <taxon>Fungi</taxon>
        <taxon>Dikarya</taxon>
        <taxon>Ascomycota</taxon>
        <taxon>Pezizomycotina</taxon>
        <taxon>Sordariomycetes</taxon>
        <taxon>Xylariomycetidae</taxon>
        <taxon>Amphisphaeriales</taxon>
        <taxon>Apiosporaceae</taxon>
        <taxon>Neoarthrinium</taxon>
    </lineage>
</organism>
<feature type="transmembrane region" description="Helical" evidence="10">
    <location>
        <begin position="455"/>
        <end position="476"/>
    </location>
</feature>
<proteinExistence type="inferred from homology"/>
<reference evidence="12" key="1">
    <citation type="submission" date="2021-03" db="EMBL/GenBank/DDBJ databases">
        <title>Revisited historic fungal species revealed as producer of novel bioactive compounds through whole genome sequencing and comparative genomics.</title>
        <authorList>
            <person name="Vignolle G.A."/>
            <person name="Hochenegger N."/>
            <person name="Mach R.L."/>
            <person name="Mach-Aigner A.R."/>
            <person name="Javad Rahimi M."/>
            <person name="Salim K.A."/>
            <person name="Chan C.M."/>
            <person name="Lim L.B.L."/>
            <person name="Cai F."/>
            <person name="Druzhinina I.S."/>
            <person name="U'Ren J.M."/>
            <person name="Derntl C."/>
        </authorList>
    </citation>
    <scope>NUCLEOTIDE SEQUENCE</scope>
    <source>
        <strain evidence="12">TUCIM 5799</strain>
    </source>
</reference>
<dbReference type="Proteomes" id="UP000829685">
    <property type="component" value="Unassembled WGS sequence"/>
</dbReference>
<dbReference type="InterPro" id="IPR020846">
    <property type="entry name" value="MFS_dom"/>
</dbReference>
<dbReference type="Gene3D" id="1.20.1250.20">
    <property type="entry name" value="MFS general substrate transporter like domains"/>
    <property type="match status" value="1"/>
</dbReference>
<evidence type="ECO:0000313" key="13">
    <source>
        <dbReference type="Proteomes" id="UP000829685"/>
    </source>
</evidence>
<dbReference type="InterPro" id="IPR003663">
    <property type="entry name" value="Sugar/inositol_transpt"/>
</dbReference>
<dbReference type="InterPro" id="IPR050360">
    <property type="entry name" value="MFS_Sugar_Transporters"/>
</dbReference>
<dbReference type="PROSITE" id="PS00217">
    <property type="entry name" value="SUGAR_TRANSPORT_2"/>
    <property type="match status" value="1"/>
</dbReference>
<keyword evidence="8" id="KW-0325">Glycoprotein</keyword>
<dbReference type="EMBL" id="JAFIMR010000012">
    <property type="protein sequence ID" value="KAI1871646.1"/>
    <property type="molecule type" value="Genomic_DNA"/>
</dbReference>
<dbReference type="PANTHER" id="PTHR48022">
    <property type="entry name" value="PLASTIDIC GLUCOSE TRANSPORTER 4"/>
    <property type="match status" value="1"/>
</dbReference>
<dbReference type="FunFam" id="1.20.1250.20:FF:000026">
    <property type="entry name" value="MFS quinate transporter QutD"/>
    <property type="match status" value="1"/>
</dbReference>
<evidence type="ECO:0000256" key="3">
    <source>
        <dbReference type="ARBA" id="ARBA00022448"/>
    </source>
</evidence>
<comment type="caution">
    <text evidence="12">The sequence shown here is derived from an EMBL/GenBank/DDBJ whole genome shotgun (WGS) entry which is preliminary data.</text>
</comment>
<keyword evidence="13" id="KW-1185">Reference proteome</keyword>
<dbReference type="InterPro" id="IPR005829">
    <property type="entry name" value="Sugar_transporter_CS"/>
</dbReference>
<evidence type="ECO:0000313" key="12">
    <source>
        <dbReference type="EMBL" id="KAI1871646.1"/>
    </source>
</evidence>
<dbReference type="SUPFAM" id="SSF103473">
    <property type="entry name" value="MFS general substrate transporter"/>
    <property type="match status" value="1"/>
</dbReference>
<feature type="transmembrane region" description="Helical" evidence="10">
    <location>
        <begin position="194"/>
        <end position="214"/>
    </location>
</feature>
<comment type="subcellular location">
    <subcellularLocation>
        <location evidence="1">Membrane</location>
        <topology evidence="1">Multi-pass membrane protein</topology>
    </subcellularLocation>
</comment>
<dbReference type="PROSITE" id="PS00216">
    <property type="entry name" value="SUGAR_TRANSPORT_1"/>
    <property type="match status" value="1"/>
</dbReference>